<keyword evidence="7 10" id="KW-0472">Membrane</keyword>
<evidence type="ECO:0000256" key="5">
    <source>
        <dbReference type="ARBA" id="ARBA00022970"/>
    </source>
</evidence>
<keyword evidence="3" id="KW-1003">Cell membrane</keyword>
<keyword evidence="2" id="KW-0813">Transport</keyword>
<comment type="subcellular location">
    <subcellularLocation>
        <location evidence="1">Cell membrane</location>
        <topology evidence="1">Multi-pass membrane protein</topology>
    </subcellularLocation>
</comment>
<dbReference type="PANTHER" id="PTHR11795">
    <property type="entry name" value="BRANCHED-CHAIN AMINO ACID TRANSPORT SYSTEM PERMEASE PROTEIN LIVH"/>
    <property type="match status" value="1"/>
</dbReference>
<keyword evidence="12" id="KW-1185">Reference proteome</keyword>
<evidence type="ECO:0000256" key="2">
    <source>
        <dbReference type="ARBA" id="ARBA00022448"/>
    </source>
</evidence>
<feature type="transmembrane region" description="Helical" evidence="10">
    <location>
        <begin position="211"/>
        <end position="230"/>
    </location>
</feature>
<evidence type="ECO:0000256" key="6">
    <source>
        <dbReference type="ARBA" id="ARBA00022989"/>
    </source>
</evidence>
<feature type="compositionally biased region" description="Polar residues" evidence="9">
    <location>
        <begin position="1"/>
        <end position="13"/>
    </location>
</feature>
<comment type="similarity">
    <text evidence="8">Belongs to the binding-protein-dependent transport system permease family. LivHM subfamily.</text>
</comment>
<dbReference type="GO" id="GO:0006865">
    <property type="term" value="P:amino acid transport"/>
    <property type="evidence" value="ECO:0007669"/>
    <property type="project" value="UniProtKB-KW"/>
</dbReference>
<feature type="transmembrane region" description="Helical" evidence="10">
    <location>
        <begin position="293"/>
        <end position="321"/>
    </location>
</feature>
<name>A0A2D2DSY9_9BURK</name>
<protein>
    <submittedName>
        <fullName evidence="11">Branched-chain amino acid ABC transporter permease</fullName>
    </submittedName>
</protein>
<feature type="transmembrane region" description="Helical" evidence="10">
    <location>
        <begin position="259"/>
        <end position="281"/>
    </location>
</feature>
<evidence type="ECO:0000256" key="9">
    <source>
        <dbReference type="SAM" id="MobiDB-lite"/>
    </source>
</evidence>
<dbReference type="CDD" id="cd06582">
    <property type="entry name" value="TM_PBP1_LivH_like"/>
    <property type="match status" value="1"/>
</dbReference>
<evidence type="ECO:0000256" key="8">
    <source>
        <dbReference type="ARBA" id="ARBA00037998"/>
    </source>
</evidence>
<keyword evidence="6 10" id="KW-1133">Transmembrane helix</keyword>
<proteinExistence type="inferred from homology"/>
<dbReference type="GO" id="GO:0005886">
    <property type="term" value="C:plasma membrane"/>
    <property type="evidence" value="ECO:0007669"/>
    <property type="project" value="UniProtKB-SubCell"/>
</dbReference>
<dbReference type="PANTHER" id="PTHR11795:SF442">
    <property type="entry name" value="ABC TRANSPORTER ATP-BINDING PROTEIN"/>
    <property type="match status" value="1"/>
</dbReference>
<organism evidence="11 12">
    <name type="scientific">Massilia violaceinigra</name>
    <dbReference type="NCBI Taxonomy" id="2045208"/>
    <lineage>
        <taxon>Bacteria</taxon>
        <taxon>Pseudomonadati</taxon>
        <taxon>Pseudomonadota</taxon>
        <taxon>Betaproteobacteria</taxon>
        <taxon>Burkholderiales</taxon>
        <taxon>Oxalobacteraceae</taxon>
        <taxon>Telluria group</taxon>
        <taxon>Massilia</taxon>
    </lineage>
</organism>
<gene>
    <name evidence="11" type="ORF">CR152_28915</name>
</gene>
<reference evidence="11" key="1">
    <citation type="submission" date="2017-10" db="EMBL/GenBank/DDBJ databases">
        <title>Massilia psychrophilum sp. nov., a novel purple-pigmented bacterium isolated from Tianshan glacier, Xinjiang Municipality, China.</title>
        <authorList>
            <person name="Wang H."/>
        </authorList>
    </citation>
    <scope>NUCLEOTIDE SEQUENCE [LARGE SCALE GENOMIC DNA]</scope>
    <source>
        <strain evidence="11">B2</strain>
    </source>
</reference>
<feature type="transmembrane region" description="Helical" evidence="10">
    <location>
        <begin position="162"/>
        <end position="184"/>
    </location>
</feature>
<accession>A0A2D2DSY9</accession>
<feature type="transmembrane region" description="Helical" evidence="10">
    <location>
        <begin position="40"/>
        <end position="57"/>
    </location>
</feature>
<evidence type="ECO:0000313" key="11">
    <source>
        <dbReference type="EMBL" id="ATQ78083.1"/>
    </source>
</evidence>
<dbReference type="EMBL" id="CP024608">
    <property type="protein sequence ID" value="ATQ78083.1"/>
    <property type="molecule type" value="Genomic_DNA"/>
</dbReference>
<dbReference type="GO" id="GO:0022857">
    <property type="term" value="F:transmembrane transporter activity"/>
    <property type="evidence" value="ECO:0007669"/>
    <property type="project" value="InterPro"/>
</dbReference>
<dbReference type="Pfam" id="PF02653">
    <property type="entry name" value="BPD_transp_2"/>
    <property type="match status" value="1"/>
</dbReference>
<evidence type="ECO:0000256" key="4">
    <source>
        <dbReference type="ARBA" id="ARBA00022692"/>
    </source>
</evidence>
<dbReference type="Proteomes" id="UP000229897">
    <property type="component" value="Chromosome"/>
</dbReference>
<evidence type="ECO:0000256" key="10">
    <source>
        <dbReference type="SAM" id="Phobius"/>
    </source>
</evidence>
<evidence type="ECO:0000256" key="3">
    <source>
        <dbReference type="ARBA" id="ARBA00022475"/>
    </source>
</evidence>
<dbReference type="KEGG" id="mass:CR152_28915"/>
<evidence type="ECO:0000256" key="7">
    <source>
        <dbReference type="ARBA" id="ARBA00023136"/>
    </source>
</evidence>
<feature type="transmembrane region" description="Helical" evidence="10">
    <location>
        <begin position="333"/>
        <end position="351"/>
    </location>
</feature>
<dbReference type="AlphaFoldDB" id="A0A2D2DSY9"/>
<feature type="transmembrane region" description="Helical" evidence="10">
    <location>
        <begin position="100"/>
        <end position="120"/>
    </location>
</feature>
<sequence>MNTETNHVTTKSPPVSGATALPAAPAASSDTPLQAARRDIAPLLLVPALILLVLPLVGSFPTWVTLTIAGLAMGMMIFIMASGLTLVFGLMDVLNFGHGAFVSVGAYAATMVLIPMRGWLEVDSLLINLGVLGLAIAVAMLSTALLGWAFERIIIAPVYGQHLKQILITMGGMIVAEQLINVIWGAEQIPLPLPASLRGAVMLGDAAVEKYRLVAVVIGLLVFAAMFLVLNRTKIGLLIRAGVENREMVEAMGYRIRRLFVAVFAAGSALAGLGGVLWGLYKETLSAAMGGEIMVMIFIVIIIGGLGSVGGCFIGALLMALVANYAGFLAPKFALVSHIVLMIAILLWRPAGLFSNLRR</sequence>
<dbReference type="InterPro" id="IPR001851">
    <property type="entry name" value="ABC_transp_permease"/>
</dbReference>
<feature type="transmembrane region" description="Helical" evidence="10">
    <location>
        <begin position="63"/>
        <end position="88"/>
    </location>
</feature>
<keyword evidence="4 10" id="KW-0812">Transmembrane</keyword>
<evidence type="ECO:0000313" key="12">
    <source>
        <dbReference type="Proteomes" id="UP000229897"/>
    </source>
</evidence>
<keyword evidence="5" id="KW-0029">Amino-acid transport</keyword>
<feature type="transmembrane region" description="Helical" evidence="10">
    <location>
        <begin position="126"/>
        <end position="150"/>
    </location>
</feature>
<dbReference type="InterPro" id="IPR052157">
    <property type="entry name" value="BCAA_transport_permease"/>
</dbReference>
<dbReference type="OrthoDB" id="9807115at2"/>
<evidence type="ECO:0000256" key="1">
    <source>
        <dbReference type="ARBA" id="ARBA00004651"/>
    </source>
</evidence>
<feature type="region of interest" description="Disordered" evidence="9">
    <location>
        <begin position="1"/>
        <end position="24"/>
    </location>
</feature>